<feature type="compositionally biased region" description="Polar residues" evidence="1">
    <location>
        <begin position="27"/>
        <end position="43"/>
    </location>
</feature>
<evidence type="ECO:0000313" key="3">
    <source>
        <dbReference type="Proteomes" id="UP000006672"/>
    </source>
</evidence>
<dbReference type="AlphaFoldDB" id="A0A4E9FIT0"/>
<reference evidence="2" key="2">
    <citation type="submission" date="2019-04" db="EMBL/GenBank/DDBJ databases">
        <authorList>
            <person name="Howe K."/>
            <person name="Paulini M."/>
            <person name="Williams G."/>
        </authorList>
    </citation>
    <scope>NUCLEOTIDE SEQUENCE [LARGE SCALE GENOMIC DNA]</scope>
    <source>
        <strain evidence="2">FR3</strain>
    </source>
</reference>
<dbReference type="RefSeq" id="XP_042936345.1">
    <property type="nucleotide sequence ID" value="XM_043080411.1"/>
</dbReference>
<gene>
    <name evidence="2" type="primary">Bm12885</name>
    <name evidence="2" type="ORF">BM_BM12885</name>
</gene>
<reference evidence="4" key="3">
    <citation type="submission" date="2022-04" db="UniProtKB">
        <authorList>
            <consortium name="WormBaseParasite"/>
        </authorList>
    </citation>
    <scope>IDENTIFICATION</scope>
</reference>
<keyword evidence="3" id="KW-1185">Reference proteome</keyword>
<feature type="region of interest" description="Disordered" evidence="1">
    <location>
        <begin position="27"/>
        <end position="47"/>
    </location>
</feature>
<accession>A0A4E9FIT0</accession>
<dbReference type="GeneID" id="66057720"/>
<protein>
    <submittedName>
        <fullName evidence="4">Bm12885</fullName>
    </submittedName>
</protein>
<dbReference type="KEGG" id="bmy:BM_BM12885"/>
<name>A0A4E9FIT0_BRUMA</name>
<accession>A0A8L7SP65</accession>
<dbReference type="WBParaSite" id="Bm12885.1">
    <property type="protein sequence ID" value="Bm12885.1"/>
    <property type="gene ID" value="WBGene00233146"/>
</dbReference>
<evidence type="ECO:0000313" key="2">
    <source>
        <dbReference type="EMBL" id="VIO96426.1"/>
    </source>
</evidence>
<evidence type="ECO:0000313" key="4">
    <source>
        <dbReference type="WBParaSite" id="Bm12885.1"/>
    </source>
</evidence>
<proteinExistence type="predicted"/>
<dbReference type="Proteomes" id="UP000006672">
    <property type="component" value="Unassembled WGS sequence"/>
</dbReference>
<dbReference type="CTD" id="66057720"/>
<dbReference type="EMBL" id="CAAKNF010000194">
    <property type="protein sequence ID" value="VIO96426.1"/>
    <property type="molecule type" value="Genomic_DNA"/>
</dbReference>
<reference evidence="3" key="1">
    <citation type="journal article" date="2007" name="Science">
        <title>Draft genome of the filarial nematode parasite Brugia malayi.</title>
        <authorList>
            <person name="Ghedin E."/>
            <person name="Wang S."/>
            <person name="Spiro D."/>
            <person name="Caler E."/>
            <person name="Zhao Q."/>
            <person name="Crabtree J."/>
            <person name="Allen J.E."/>
            <person name="Delcher A.L."/>
            <person name="Guiliano D.B."/>
            <person name="Miranda-Saavedra D."/>
            <person name="Angiuoli S.V."/>
            <person name="Creasy T."/>
            <person name="Amedeo P."/>
            <person name="Haas B."/>
            <person name="El-Sayed N.M."/>
            <person name="Wortman J.R."/>
            <person name="Feldblyum T."/>
            <person name="Tallon L."/>
            <person name="Schatz M."/>
            <person name="Shumway M."/>
            <person name="Koo H."/>
            <person name="Salzberg S.L."/>
            <person name="Schobel S."/>
            <person name="Pertea M."/>
            <person name="Pop M."/>
            <person name="White O."/>
            <person name="Barton G.J."/>
            <person name="Carlow C.K."/>
            <person name="Crawford M.J."/>
            <person name="Daub J."/>
            <person name="Dimmic M.W."/>
            <person name="Estes C.F."/>
            <person name="Foster J.M."/>
            <person name="Ganatra M."/>
            <person name="Gregory W.F."/>
            <person name="Johnson N.M."/>
            <person name="Jin J."/>
            <person name="Komuniecki R."/>
            <person name="Korf I."/>
            <person name="Kumar S."/>
            <person name="Laney S."/>
            <person name="Li B.W."/>
            <person name="Li W."/>
            <person name="Lindblom T.H."/>
            <person name="Lustigman S."/>
            <person name="Ma D."/>
            <person name="Maina C.V."/>
            <person name="Martin D.M."/>
            <person name="McCarter J.P."/>
            <person name="McReynolds L."/>
            <person name="Mitreva M."/>
            <person name="Nutman T.B."/>
            <person name="Parkinson J."/>
            <person name="Peregrin-Alvarez J.M."/>
            <person name="Poole C."/>
            <person name="Ren Q."/>
            <person name="Saunders L."/>
            <person name="Sluder A.E."/>
            <person name="Smith K."/>
            <person name="Stanke M."/>
            <person name="Unnasch T.R."/>
            <person name="Ware J."/>
            <person name="Wei A.D."/>
            <person name="Weil G."/>
            <person name="Williams D.J."/>
            <person name="Zhang Y."/>
            <person name="Williams S.A."/>
            <person name="Fraser-Liggett C."/>
            <person name="Slatko B."/>
            <person name="Blaxter M.L."/>
            <person name="Scott A.L."/>
        </authorList>
    </citation>
    <scope>NUCLEOTIDE SEQUENCE</scope>
    <source>
        <strain evidence="3">FR3</strain>
    </source>
</reference>
<evidence type="ECO:0000256" key="1">
    <source>
        <dbReference type="SAM" id="MobiDB-lite"/>
    </source>
</evidence>
<organism evidence="2">
    <name type="scientific">Brugia malayi</name>
    <name type="common">Filarial nematode worm</name>
    <dbReference type="NCBI Taxonomy" id="6279"/>
    <lineage>
        <taxon>Eukaryota</taxon>
        <taxon>Metazoa</taxon>
        <taxon>Ecdysozoa</taxon>
        <taxon>Nematoda</taxon>
        <taxon>Chromadorea</taxon>
        <taxon>Rhabditida</taxon>
        <taxon>Spirurina</taxon>
        <taxon>Spiruromorpha</taxon>
        <taxon>Filarioidea</taxon>
        <taxon>Onchocercidae</taxon>
        <taxon>Brugia</taxon>
    </lineage>
</organism>
<sequence length="126" mass="14452">MGGCGQWHLKTEVNEVSETWHFKAESPQNLLEASNEQKQQDNTLGDDGDRWWIQCSVMEPRGNIGPTGGDGQYYSHSFRAIRLGHMTSGFIADRVEDREKEKEREREKGRGRGFLSIICIWQLLVV</sequence>